<dbReference type="SUPFAM" id="SSF103473">
    <property type="entry name" value="MFS general substrate transporter"/>
    <property type="match status" value="1"/>
</dbReference>
<dbReference type="Proteomes" id="UP000264215">
    <property type="component" value="Unassembled WGS sequence"/>
</dbReference>
<evidence type="ECO:0000256" key="1">
    <source>
        <dbReference type="ARBA" id="ARBA00004141"/>
    </source>
</evidence>
<proteinExistence type="predicted"/>
<accession>A0A101I5S2</accession>
<dbReference type="InterPro" id="IPR036259">
    <property type="entry name" value="MFS_trans_sf"/>
</dbReference>
<reference evidence="8 11" key="3">
    <citation type="journal article" date="2018" name="Nat. Biotechnol.">
        <title>A standardized bacterial taxonomy based on genome phylogeny substantially revises the tree of life.</title>
        <authorList>
            <person name="Parks D.H."/>
            <person name="Chuvochina M."/>
            <person name="Waite D.W."/>
            <person name="Rinke C."/>
            <person name="Skarshewski A."/>
            <person name="Chaumeil P.A."/>
            <person name="Hugenholtz P."/>
        </authorList>
    </citation>
    <scope>NUCLEOTIDE SEQUENCE [LARGE SCALE GENOMIC DNA]</scope>
    <source>
        <strain evidence="8">UBA9905</strain>
    </source>
</reference>
<keyword evidence="3 6" id="KW-0812">Transmembrane</keyword>
<feature type="transmembrane region" description="Helical" evidence="6">
    <location>
        <begin position="278"/>
        <end position="299"/>
    </location>
</feature>
<feature type="transmembrane region" description="Helical" evidence="6">
    <location>
        <begin position="364"/>
        <end position="384"/>
    </location>
</feature>
<feature type="transmembrane region" description="Helical" evidence="6">
    <location>
        <begin position="20"/>
        <end position="45"/>
    </location>
</feature>
<feature type="transmembrane region" description="Helical" evidence="6">
    <location>
        <begin position="87"/>
        <end position="105"/>
    </location>
</feature>
<dbReference type="PATRIC" id="fig|1236046.5.peg.892"/>
<dbReference type="PROSITE" id="PS00217">
    <property type="entry name" value="SUGAR_TRANSPORT_2"/>
    <property type="match status" value="1"/>
</dbReference>
<reference evidence="10" key="2">
    <citation type="journal article" date="2015" name="MBio">
        <title>Genome-Resolved Metagenomic Analysis Reveals Roles for Candidate Phyla and Other Microbial Community Members in Biogeochemical Transformations in Oil Reservoirs.</title>
        <authorList>
            <person name="Hu P."/>
            <person name="Tom L."/>
            <person name="Singh A."/>
            <person name="Thomas B.C."/>
            <person name="Baker B.J."/>
            <person name="Piceno Y.M."/>
            <person name="Andersen G.L."/>
            <person name="Banfield J.F."/>
        </authorList>
    </citation>
    <scope>NUCLEOTIDE SEQUENCE [LARGE SCALE GENOMIC DNA]</scope>
</reference>
<dbReference type="PANTHER" id="PTHR23511">
    <property type="entry name" value="SYNAPTIC VESICLE GLYCOPROTEIN 2"/>
    <property type="match status" value="1"/>
</dbReference>
<dbReference type="PROSITE" id="PS50850">
    <property type="entry name" value="MFS"/>
    <property type="match status" value="1"/>
</dbReference>
<reference evidence="9" key="1">
    <citation type="journal article" date="2015" name="MBio">
        <title>Genome-resolved metagenomic analysis reveals roles for candidate phyla and other microbial community members in biogeochemical transformations in oil reservoirs.</title>
        <authorList>
            <person name="Hu P."/>
            <person name="Tom L."/>
            <person name="Singh A."/>
            <person name="Thomas B.C."/>
            <person name="Baker B.J."/>
            <person name="Piceno Y.M."/>
            <person name="Andersen G.L."/>
            <person name="Banfield J.F."/>
        </authorList>
    </citation>
    <scope>NUCLEOTIDE SEQUENCE [LARGE SCALE GENOMIC DNA]</scope>
    <source>
        <strain evidence="9">46_70</strain>
    </source>
</reference>
<gene>
    <name evidence="8" type="ORF">DIT26_03095</name>
    <name evidence="9" type="ORF">XE02_1095</name>
</gene>
<dbReference type="EMBL" id="DQBS01000071">
    <property type="protein sequence ID" value="HCO69560.1"/>
    <property type="molecule type" value="Genomic_DNA"/>
</dbReference>
<keyword evidence="4 6" id="KW-1133">Transmembrane helix</keyword>
<comment type="caution">
    <text evidence="9">The sequence shown here is derived from an EMBL/GenBank/DDBJ whole genome shotgun (WGS) entry which is preliminary data.</text>
</comment>
<evidence type="ECO:0000313" key="9">
    <source>
        <dbReference type="EMBL" id="KUK89283.1"/>
    </source>
</evidence>
<dbReference type="Gene3D" id="1.20.1250.20">
    <property type="entry name" value="MFS general substrate transporter like domains"/>
    <property type="match status" value="1"/>
</dbReference>
<sequence>MNIDEVIQKYVTTARRTRMLILTSLEWMLVAGGVMITSLTLPSIIADLADTTGNQNMMASSVFAGMLLGALFSGAISDRFGRKWTNLFLLLIAGPATGITGASLSMRMFTLGRFISGFGYGGLLPVVNAYLTEFSSIRIRGLYLALLESSWAIGSIITGGFTMITLNTYGWRSSYYFLAIFSIPLLIISFFLPESPKYEFMKKGKSALEKILGRNIDEEVEMHRKSKQPLLGLFRSGLARRTIMIWISWFAVSFVYYGIYTWAPKIFMSKGLTPVSSLWYTFFMLIMQLPGYLTAALLIEKIGRKPSLTFFFGGMAVSSIIMAFVSSSGLLLFASVLISLFVLGAWGMVYAYTPELYPTEMRALGNGTSGVMARAAGIIAPYFTSLIMGITGSVLLVMVFMSSLSIFAAIIVSKLGIETKQTIIE</sequence>
<protein>
    <submittedName>
        <fullName evidence="8">MFS transporter</fullName>
    </submittedName>
    <submittedName>
        <fullName evidence="9">Sugar phosphate permease</fullName>
    </submittedName>
</protein>
<feature type="transmembrane region" description="Helical" evidence="6">
    <location>
        <begin position="143"/>
        <end position="169"/>
    </location>
</feature>
<comment type="subcellular location">
    <subcellularLocation>
        <location evidence="1">Membrane</location>
        <topology evidence="1">Multi-pass membrane protein</topology>
    </subcellularLocation>
</comment>
<evidence type="ECO:0000256" key="5">
    <source>
        <dbReference type="ARBA" id="ARBA00023136"/>
    </source>
</evidence>
<dbReference type="EMBL" id="LGGW01000103">
    <property type="protein sequence ID" value="KUK89283.1"/>
    <property type="molecule type" value="Genomic_DNA"/>
</dbReference>
<evidence type="ECO:0000313" key="10">
    <source>
        <dbReference type="Proteomes" id="UP000055014"/>
    </source>
</evidence>
<feature type="transmembrane region" description="Helical" evidence="6">
    <location>
        <begin position="111"/>
        <end position="131"/>
    </location>
</feature>
<evidence type="ECO:0000256" key="6">
    <source>
        <dbReference type="SAM" id="Phobius"/>
    </source>
</evidence>
<evidence type="ECO:0000313" key="11">
    <source>
        <dbReference type="Proteomes" id="UP000264215"/>
    </source>
</evidence>
<keyword evidence="5 6" id="KW-0472">Membrane</keyword>
<evidence type="ECO:0000313" key="8">
    <source>
        <dbReference type="EMBL" id="HCO69560.1"/>
    </source>
</evidence>
<dbReference type="Proteomes" id="UP000055014">
    <property type="component" value="Unassembled WGS sequence"/>
</dbReference>
<feature type="transmembrane region" description="Helical" evidence="6">
    <location>
        <begin position="57"/>
        <end position="75"/>
    </location>
</feature>
<feature type="transmembrane region" description="Helical" evidence="6">
    <location>
        <begin position="175"/>
        <end position="193"/>
    </location>
</feature>
<dbReference type="GO" id="GO:0022857">
    <property type="term" value="F:transmembrane transporter activity"/>
    <property type="evidence" value="ECO:0007669"/>
    <property type="project" value="InterPro"/>
</dbReference>
<feature type="transmembrane region" description="Helical" evidence="6">
    <location>
        <begin position="331"/>
        <end position="352"/>
    </location>
</feature>
<dbReference type="InterPro" id="IPR005828">
    <property type="entry name" value="MFS_sugar_transport-like"/>
</dbReference>
<feature type="transmembrane region" description="Helical" evidence="6">
    <location>
        <begin position="243"/>
        <end position="263"/>
    </location>
</feature>
<keyword evidence="2" id="KW-0813">Transport</keyword>
<dbReference type="Pfam" id="PF00083">
    <property type="entry name" value="Sugar_tr"/>
    <property type="match status" value="1"/>
</dbReference>
<name>A0A101I5S2_9BACT</name>
<dbReference type="GO" id="GO:0016020">
    <property type="term" value="C:membrane"/>
    <property type="evidence" value="ECO:0007669"/>
    <property type="project" value="UniProtKB-SubCell"/>
</dbReference>
<organism evidence="9 10">
    <name type="scientific">Mesotoga infera</name>
    <dbReference type="NCBI Taxonomy" id="1236046"/>
    <lineage>
        <taxon>Bacteria</taxon>
        <taxon>Thermotogati</taxon>
        <taxon>Thermotogota</taxon>
        <taxon>Thermotogae</taxon>
        <taxon>Kosmotogales</taxon>
        <taxon>Kosmotogaceae</taxon>
        <taxon>Mesotoga</taxon>
    </lineage>
</organism>
<feature type="transmembrane region" description="Helical" evidence="6">
    <location>
        <begin position="306"/>
        <end position="325"/>
    </location>
</feature>
<feature type="domain" description="Major facilitator superfamily (MFS) profile" evidence="7">
    <location>
        <begin position="19"/>
        <end position="420"/>
    </location>
</feature>
<dbReference type="InterPro" id="IPR020846">
    <property type="entry name" value="MFS_dom"/>
</dbReference>
<feature type="transmembrane region" description="Helical" evidence="6">
    <location>
        <begin position="390"/>
        <end position="412"/>
    </location>
</feature>
<dbReference type="InterPro" id="IPR005829">
    <property type="entry name" value="Sugar_transporter_CS"/>
</dbReference>
<evidence type="ECO:0000256" key="4">
    <source>
        <dbReference type="ARBA" id="ARBA00022989"/>
    </source>
</evidence>
<dbReference type="AlphaFoldDB" id="A0A101I5S2"/>
<dbReference type="PANTHER" id="PTHR23511:SF34">
    <property type="entry name" value="SYNAPTIC VESICLE GLYCOPROTEIN 2"/>
    <property type="match status" value="1"/>
</dbReference>
<evidence type="ECO:0000259" key="7">
    <source>
        <dbReference type="PROSITE" id="PS50850"/>
    </source>
</evidence>
<evidence type="ECO:0000256" key="2">
    <source>
        <dbReference type="ARBA" id="ARBA00022448"/>
    </source>
</evidence>
<evidence type="ECO:0000256" key="3">
    <source>
        <dbReference type="ARBA" id="ARBA00022692"/>
    </source>
</evidence>
<dbReference type="CDD" id="cd17316">
    <property type="entry name" value="MFS_SV2_like"/>
    <property type="match status" value="1"/>
</dbReference>